<dbReference type="Proteomes" id="UP000001964">
    <property type="component" value="Chromosome"/>
</dbReference>
<dbReference type="InterPro" id="IPR004358">
    <property type="entry name" value="Sig_transdc_His_kin-like_C"/>
</dbReference>
<dbReference type="Gene3D" id="3.30.565.10">
    <property type="entry name" value="Histidine kinase-like ATPase, C-terminal domain"/>
    <property type="match status" value="1"/>
</dbReference>
<dbReference type="PROSITE" id="PS50109">
    <property type="entry name" value="HIS_KIN"/>
    <property type="match status" value="1"/>
</dbReference>
<feature type="coiled-coil region" evidence="7">
    <location>
        <begin position="175"/>
        <end position="212"/>
    </location>
</feature>
<dbReference type="OrthoDB" id="9774458at2"/>
<gene>
    <name evidence="9" type="ordered locus">Mmar10_0977</name>
</gene>
<keyword evidence="3" id="KW-0597">Phosphoprotein</keyword>
<proteinExistence type="predicted"/>
<dbReference type="InterPro" id="IPR029016">
    <property type="entry name" value="GAF-like_dom_sf"/>
</dbReference>
<dbReference type="SMART" id="SM00387">
    <property type="entry name" value="HATPase_c"/>
    <property type="match status" value="1"/>
</dbReference>
<evidence type="ECO:0000256" key="3">
    <source>
        <dbReference type="ARBA" id="ARBA00022553"/>
    </source>
</evidence>
<sequence length="440" mass="47619">MKQSGTTERRLRRYNAELDRLMQVGRQTGDDVTAFMRVAVQSLTAMLQVERASIWLLRNDDTALHCECLHEAPDDRLSSEGILNALDFPSYFDAFKTARVIAADDARADPRTCEFAVGYLDVLDIHSMLDAQIRDLSGLRGVVCCEKTGEQRPWHEEDVAFAGAVAEYIGLAMELSERQRNADRLRESNEQLREAVLQAEQARTAAEAANRSKTEFLANTSHELRTPLNGILGGVTILRLGVGPAETTEWLDTIDRSGRSLLHTINAILDAAALQDGTLAVDVSRFDIGQAAAEAISVGGPANFRDDIVVQALDRGLMEVTADYRKTVQVLASLVENAFKFAGHAPRVRVEPGTAGTVRICVEDDGPGVPPGSETTVFERFSQVDGSSTRSHGGTGLGLAVSRELAELMGGELGYRAADSGGACFWLQLPDAASQDGSVN</sequence>
<dbReference type="CDD" id="cd00082">
    <property type="entry name" value="HisKA"/>
    <property type="match status" value="1"/>
</dbReference>
<evidence type="ECO:0000256" key="4">
    <source>
        <dbReference type="ARBA" id="ARBA00022679"/>
    </source>
</evidence>
<dbReference type="PRINTS" id="PR00344">
    <property type="entry name" value="BCTRLSENSOR"/>
</dbReference>
<dbReference type="InterPro" id="IPR050736">
    <property type="entry name" value="Sensor_HK_Regulatory"/>
</dbReference>
<keyword evidence="5 9" id="KW-0418">Kinase</keyword>
<evidence type="ECO:0000313" key="9">
    <source>
        <dbReference type="EMBL" id="ABI65270.1"/>
    </source>
</evidence>
<keyword evidence="6" id="KW-0902">Two-component regulatory system</keyword>
<dbReference type="SUPFAM" id="SSF47384">
    <property type="entry name" value="Homodimeric domain of signal transducing histidine kinase"/>
    <property type="match status" value="1"/>
</dbReference>
<dbReference type="SMART" id="SM00388">
    <property type="entry name" value="HisKA"/>
    <property type="match status" value="1"/>
</dbReference>
<dbReference type="AlphaFoldDB" id="Q0AR17"/>
<keyword evidence="10" id="KW-1185">Reference proteome</keyword>
<dbReference type="InterPro" id="IPR003594">
    <property type="entry name" value="HATPase_dom"/>
</dbReference>
<evidence type="ECO:0000313" key="10">
    <source>
        <dbReference type="Proteomes" id="UP000001964"/>
    </source>
</evidence>
<dbReference type="EC" id="2.7.13.3" evidence="2"/>
<dbReference type="PANTHER" id="PTHR43711:SF26">
    <property type="entry name" value="SENSOR HISTIDINE KINASE RCSC"/>
    <property type="match status" value="1"/>
</dbReference>
<evidence type="ECO:0000256" key="7">
    <source>
        <dbReference type="SAM" id="Coils"/>
    </source>
</evidence>
<dbReference type="InterPro" id="IPR003018">
    <property type="entry name" value="GAF"/>
</dbReference>
<dbReference type="Gene3D" id="3.30.450.40">
    <property type="match status" value="1"/>
</dbReference>
<dbReference type="Gene3D" id="1.10.287.130">
    <property type="match status" value="1"/>
</dbReference>
<evidence type="ECO:0000259" key="8">
    <source>
        <dbReference type="PROSITE" id="PS50109"/>
    </source>
</evidence>
<accession>Q0AR17</accession>
<dbReference type="SUPFAM" id="SSF55781">
    <property type="entry name" value="GAF domain-like"/>
    <property type="match status" value="1"/>
</dbReference>
<dbReference type="GO" id="GO:0000155">
    <property type="term" value="F:phosphorelay sensor kinase activity"/>
    <property type="evidence" value="ECO:0007669"/>
    <property type="project" value="InterPro"/>
</dbReference>
<reference evidence="9 10" key="1">
    <citation type="submission" date="2006-08" db="EMBL/GenBank/DDBJ databases">
        <title>Complete sequence of Maricaulis maris MCS10.</title>
        <authorList>
            <consortium name="US DOE Joint Genome Institute"/>
            <person name="Copeland A."/>
            <person name="Lucas S."/>
            <person name="Lapidus A."/>
            <person name="Barry K."/>
            <person name="Detter J.C."/>
            <person name="Glavina del Rio T."/>
            <person name="Hammon N."/>
            <person name="Israni S."/>
            <person name="Dalin E."/>
            <person name="Tice H."/>
            <person name="Pitluck S."/>
            <person name="Saunders E."/>
            <person name="Brettin T."/>
            <person name="Bruce D."/>
            <person name="Han C."/>
            <person name="Tapia R."/>
            <person name="Gilna P."/>
            <person name="Schmutz J."/>
            <person name="Larimer F."/>
            <person name="Land M."/>
            <person name="Hauser L."/>
            <person name="Kyrpides N."/>
            <person name="Mikhailova N."/>
            <person name="Viollier P."/>
            <person name="Stephens C."/>
            <person name="Richardson P."/>
        </authorList>
    </citation>
    <scope>NUCLEOTIDE SEQUENCE [LARGE SCALE GENOMIC DNA]</scope>
    <source>
        <strain evidence="9 10">MCS10</strain>
    </source>
</reference>
<evidence type="ECO:0000256" key="6">
    <source>
        <dbReference type="ARBA" id="ARBA00023012"/>
    </source>
</evidence>
<protein>
    <recommendedName>
        <fullName evidence="2">histidine kinase</fullName>
        <ecNumber evidence="2">2.7.13.3</ecNumber>
    </recommendedName>
</protein>
<dbReference type="SMART" id="SM00065">
    <property type="entry name" value="GAF"/>
    <property type="match status" value="1"/>
</dbReference>
<dbReference type="STRING" id="394221.Mmar10_0977"/>
<dbReference type="KEGG" id="mmr:Mmar10_0977"/>
<dbReference type="HOGENOM" id="CLU_622279_0_0_5"/>
<keyword evidence="7" id="KW-0175">Coiled coil</keyword>
<evidence type="ECO:0000256" key="1">
    <source>
        <dbReference type="ARBA" id="ARBA00000085"/>
    </source>
</evidence>
<name>Q0AR17_MARMM</name>
<dbReference type="EMBL" id="CP000449">
    <property type="protein sequence ID" value="ABI65270.1"/>
    <property type="molecule type" value="Genomic_DNA"/>
</dbReference>
<dbReference type="Pfam" id="PF02518">
    <property type="entry name" value="HATPase_c"/>
    <property type="match status" value="1"/>
</dbReference>
<dbReference type="InterPro" id="IPR003661">
    <property type="entry name" value="HisK_dim/P_dom"/>
</dbReference>
<organism evidence="9 10">
    <name type="scientific">Maricaulis maris (strain MCS10)</name>
    <name type="common">Caulobacter maris</name>
    <dbReference type="NCBI Taxonomy" id="394221"/>
    <lineage>
        <taxon>Bacteria</taxon>
        <taxon>Pseudomonadati</taxon>
        <taxon>Pseudomonadota</taxon>
        <taxon>Alphaproteobacteria</taxon>
        <taxon>Maricaulales</taxon>
        <taxon>Maricaulaceae</taxon>
        <taxon>Maricaulis</taxon>
    </lineage>
</organism>
<dbReference type="RefSeq" id="WP_011642917.1">
    <property type="nucleotide sequence ID" value="NC_008347.1"/>
</dbReference>
<comment type="catalytic activity">
    <reaction evidence="1">
        <text>ATP + protein L-histidine = ADP + protein N-phospho-L-histidine.</text>
        <dbReference type="EC" id="2.7.13.3"/>
    </reaction>
</comment>
<dbReference type="Pfam" id="PF00512">
    <property type="entry name" value="HisKA"/>
    <property type="match status" value="1"/>
</dbReference>
<evidence type="ECO:0000256" key="2">
    <source>
        <dbReference type="ARBA" id="ARBA00012438"/>
    </source>
</evidence>
<dbReference type="eggNOG" id="COG2205">
    <property type="taxonomic scope" value="Bacteria"/>
</dbReference>
<evidence type="ECO:0000256" key="5">
    <source>
        <dbReference type="ARBA" id="ARBA00022777"/>
    </source>
</evidence>
<dbReference type="eggNOG" id="COG2203">
    <property type="taxonomic scope" value="Bacteria"/>
</dbReference>
<dbReference type="InterPro" id="IPR036890">
    <property type="entry name" value="HATPase_C_sf"/>
</dbReference>
<dbReference type="PANTHER" id="PTHR43711">
    <property type="entry name" value="TWO-COMPONENT HISTIDINE KINASE"/>
    <property type="match status" value="1"/>
</dbReference>
<dbReference type="Pfam" id="PF01590">
    <property type="entry name" value="GAF"/>
    <property type="match status" value="1"/>
</dbReference>
<dbReference type="InterPro" id="IPR036097">
    <property type="entry name" value="HisK_dim/P_sf"/>
</dbReference>
<keyword evidence="4 9" id="KW-0808">Transferase</keyword>
<dbReference type="InterPro" id="IPR005467">
    <property type="entry name" value="His_kinase_dom"/>
</dbReference>
<feature type="domain" description="Histidine kinase" evidence="8">
    <location>
        <begin position="219"/>
        <end position="433"/>
    </location>
</feature>
<dbReference type="SUPFAM" id="SSF55874">
    <property type="entry name" value="ATPase domain of HSP90 chaperone/DNA topoisomerase II/histidine kinase"/>
    <property type="match status" value="1"/>
</dbReference>